<feature type="transmembrane region" description="Helical" evidence="6">
    <location>
        <begin position="27"/>
        <end position="44"/>
    </location>
</feature>
<evidence type="ECO:0000256" key="4">
    <source>
        <dbReference type="PROSITE-ProRule" id="PRU00433"/>
    </source>
</evidence>
<keyword evidence="6" id="KW-0812">Transmembrane</keyword>
<dbReference type="Proteomes" id="UP000649617">
    <property type="component" value="Unassembled WGS sequence"/>
</dbReference>
<protein>
    <submittedName>
        <fullName evidence="8">AbgT protein</fullName>
    </submittedName>
</protein>
<dbReference type="GO" id="GO:1902604">
    <property type="term" value="P:p-aminobenzoyl-glutamate transmembrane transport"/>
    <property type="evidence" value="ECO:0007669"/>
    <property type="project" value="InterPro"/>
</dbReference>
<feature type="domain" description="Cytochrome c" evidence="7">
    <location>
        <begin position="48"/>
        <end position="165"/>
    </location>
</feature>
<feature type="transmembrane region" description="Helical" evidence="6">
    <location>
        <begin position="375"/>
        <end position="406"/>
    </location>
</feature>
<dbReference type="AlphaFoldDB" id="A0A812IR89"/>
<evidence type="ECO:0000256" key="3">
    <source>
        <dbReference type="ARBA" id="ARBA00023004"/>
    </source>
</evidence>
<evidence type="ECO:0000256" key="5">
    <source>
        <dbReference type="SAM" id="Coils"/>
    </source>
</evidence>
<dbReference type="PROSITE" id="PS51007">
    <property type="entry name" value="CYTC"/>
    <property type="match status" value="1"/>
</dbReference>
<evidence type="ECO:0000256" key="1">
    <source>
        <dbReference type="ARBA" id="ARBA00022617"/>
    </source>
</evidence>
<evidence type="ECO:0000313" key="9">
    <source>
        <dbReference type="Proteomes" id="UP000649617"/>
    </source>
</evidence>
<dbReference type="PRINTS" id="PR01438">
    <property type="entry name" value="UNVRSLSTRESS"/>
</dbReference>
<feature type="transmembrane region" description="Helical" evidence="6">
    <location>
        <begin position="333"/>
        <end position="355"/>
    </location>
</feature>
<sequence length="1019" mass="109353">MPRWVNCPGINVTQNRFFQGLSSFRTLATQLVGFAVISFVWISASAETSVERGEYLTNILGCGGCHTEGALLGNPTGQWLAGSRIGIAYTKDLDDVSPGIVFPGNLTADKDTGLGRWSRDEIKTFLLTGMDHYGKQATTVMPWPNYAYLRDQDLDDIASFLKQLAPIKQPIPESVVAGAPAADDHGAKLSVVTIVRPLTQAYTGIEVAGLAAAAMNFEGEARASVEKSLGELCTKFAVESTDRHVQFGVPATEIKQTAEQLGADLIVMGSHGKHGLGLLLGSTANAVLHGATSDVLTIRVRMSDVNKDSNNTLVFRFLGAVERLGNRLPDPAMLFLMAMLLVWLLSWLFAGYGFSVPALDGARELNVENQLSGSALATFLATMVKTFTSFAPLGVVLVAMLGVGVAEHTGFINAGLKSLLSITPAKLLTPMLLLVAIVSHTAADAGYVLVIPLGGIIFYAAGRHPLAGIACAFAGVSGGFSANFIPSGIDPLLQGFTQQAAQIIDPSREVNPLSNWLFTSVSCLFVIAVGWFLTDKVIEPRLKGTDIDGDDLEATRMDPLTPRERRGLWAGSAAMFIGIVLLVWAAYPIDSPLRAPNGDITAFSAPIMQSIVPLIFLLFIIPGTVYGYVAGTVSNHRDIIAGMTNSMNTMAYYLVMIFFCAQFTYAFSQSNLGALLAVQGADVLQALALPGSVTLLGIIFLTAFVNLLVGSASGKWALLAPIFIPILMQVGLSPELTQAAYRVGDSSTNIITPLMPYFPLVVAYCQRWVKNTGIGTVTAMMLPYSAALLDIRETSSVAAELENNLQEIIARLDMQQKLYSESLCDGADGDQGCTRMARQLGETYLEMLNAMGERLPEMERAVNNTRSSLEKRLRQELGQRTTPTTLQEQLLGQQTATGRADQPALRGRSGVRLSDRFKQYYDLVATHKNGPSKSLAVVAADIYLDMEEASVLIAATQQEIGRAALMEQLNQSFGLITPEMSAVVGGVKEILFGESSNATPIASPPYEIGQTEFVSPLEM</sequence>
<dbReference type="OrthoDB" id="449192at2759"/>
<comment type="caution">
    <text evidence="8">The sequence shown here is derived from an EMBL/GenBank/DDBJ whole genome shotgun (WGS) entry which is preliminary data.</text>
</comment>
<dbReference type="GO" id="GO:0015558">
    <property type="term" value="F:secondary active p-aminobenzoyl-glutamate transmembrane transporter activity"/>
    <property type="evidence" value="ECO:0007669"/>
    <property type="project" value="InterPro"/>
</dbReference>
<feature type="transmembrane region" description="Helical" evidence="6">
    <location>
        <begin position="445"/>
        <end position="461"/>
    </location>
</feature>
<feature type="coiled-coil region" evidence="5">
    <location>
        <begin position="791"/>
        <end position="818"/>
    </location>
</feature>
<keyword evidence="2 4" id="KW-0479">Metal-binding</keyword>
<dbReference type="InterPro" id="IPR006016">
    <property type="entry name" value="UspA"/>
</dbReference>
<keyword evidence="6" id="KW-1133">Transmembrane helix</keyword>
<dbReference type="InterPro" id="IPR006015">
    <property type="entry name" value="Universal_stress_UspA"/>
</dbReference>
<dbReference type="InterPro" id="IPR014729">
    <property type="entry name" value="Rossmann-like_a/b/a_fold"/>
</dbReference>
<feature type="transmembrane region" description="Helical" evidence="6">
    <location>
        <begin position="516"/>
        <end position="534"/>
    </location>
</feature>
<keyword evidence="5" id="KW-0175">Coiled coil</keyword>
<dbReference type="Pfam" id="PF03806">
    <property type="entry name" value="ABG_transport"/>
    <property type="match status" value="1"/>
</dbReference>
<dbReference type="PANTHER" id="PTHR30282:SF1">
    <property type="entry name" value="ABGT FAMILY TRANSPORTER"/>
    <property type="match status" value="1"/>
</dbReference>
<dbReference type="GO" id="GO:0009055">
    <property type="term" value="F:electron transfer activity"/>
    <property type="evidence" value="ECO:0007669"/>
    <property type="project" value="InterPro"/>
</dbReference>
<dbReference type="SUPFAM" id="SSF46626">
    <property type="entry name" value="Cytochrome c"/>
    <property type="match status" value="1"/>
</dbReference>
<organism evidence="8 9">
    <name type="scientific">Symbiodinium pilosum</name>
    <name type="common">Dinoflagellate</name>
    <dbReference type="NCBI Taxonomy" id="2952"/>
    <lineage>
        <taxon>Eukaryota</taxon>
        <taxon>Sar</taxon>
        <taxon>Alveolata</taxon>
        <taxon>Dinophyceae</taxon>
        <taxon>Suessiales</taxon>
        <taxon>Symbiodiniaceae</taxon>
        <taxon>Symbiodinium</taxon>
    </lineage>
</organism>
<dbReference type="InterPro" id="IPR036909">
    <property type="entry name" value="Cyt_c-like_dom_sf"/>
</dbReference>
<reference evidence="8" key="1">
    <citation type="submission" date="2021-02" db="EMBL/GenBank/DDBJ databases">
        <authorList>
            <person name="Dougan E. K."/>
            <person name="Rhodes N."/>
            <person name="Thang M."/>
            <person name="Chan C."/>
        </authorList>
    </citation>
    <scope>NUCLEOTIDE SEQUENCE</scope>
</reference>
<keyword evidence="3 4" id="KW-0408">Iron</keyword>
<dbReference type="GO" id="GO:0020037">
    <property type="term" value="F:heme binding"/>
    <property type="evidence" value="ECO:0007669"/>
    <property type="project" value="InterPro"/>
</dbReference>
<evidence type="ECO:0000313" key="8">
    <source>
        <dbReference type="EMBL" id="CAE7148762.1"/>
    </source>
</evidence>
<dbReference type="EMBL" id="CAJNIZ010000001">
    <property type="protein sequence ID" value="CAE7148762.1"/>
    <property type="molecule type" value="Genomic_DNA"/>
</dbReference>
<evidence type="ECO:0000256" key="6">
    <source>
        <dbReference type="SAM" id="Phobius"/>
    </source>
</evidence>
<dbReference type="Gene3D" id="3.40.50.620">
    <property type="entry name" value="HUPs"/>
    <property type="match status" value="1"/>
</dbReference>
<feature type="transmembrane region" description="Helical" evidence="6">
    <location>
        <begin position="466"/>
        <end position="485"/>
    </location>
</feature>
<dbReference type="GO" id="GO:0046872">
    <property type="term" value="F:metal ion binding"/>
    <property type="evidence" value="ECO:0007669"/>
    <property type="project" value="UniProtKB-KW"/>
</dbReference>
<dbReference type="Pfam" id="PF00582">
    <property type="entry name" value="Usp"/>
    <property type="match status" value="1"/>
</dbReference>
<keyword evidence="6" id="KW-0472">Membrane</keyword>
<proteinExistence type="predicted"/>
<name>A0A812IR89_SYMPI</name>
<dbReference type="PANTHER" id="PTHR30282">
    <property type="entry name" value="P-AMINOBENZOYL GLUTAMATE TRANSPORTER"/>
    <property type="match status" value="1"/>
</dbReference>
<dbReference type="Gene3D" id="1.10.760.10">
    <property type="entry name" value="Cytochrome c-like domain"/>
    <property type="match status" value="1"/>
</dbReference>
<gene>
    <name evidence="8" type="primary">abgT</name>
    <name evidence="8" type="ORF">SPIL2461_LOCUS35</name>
</gene>
<dbReference type="InterPro" id="IPR004697">
    <property type="entry name" value="AbgT"/>
</dbReference>
<feature type="transmembrane region" description="Helical" evidence="6">
    <location>
        <begin position="687"/>
        <end position="709"/>
    </location>
</feature>
<dbReference type="SUPFAM" id="SSF52402">
    <property type="entry name" value="Adenine nucleotide alpha hydrolases-like"/>
    <property type="match status" value="1"/>
</dbReference>
<feature type="transmembrane region" description="Helical" evidence="6">
    <location>
        <begin position="567"/>
        <end position="587"/>
    </location>
</feature>
<feature type="transmembrane region" description="Helical" evidence="6">
    <location>
        <begin position="607"/>
        <end position="629"/>
    </location>
</feature>
<keyword evidence="9" id="KW-1185">Reference proteome</keyword>
<feature type="transmembrane region" description="Helical" evidence="6">
    <location>
        <begin position="650"/>
        <end position="667"/>
    </location>
</feature>
<accession>A0A812IR89</accession>
<dbReference type="InterPro" id="IPR009056">
    <property type="entry name" value="Cyt_c-like_dom"/>
</dbReference>
<evidence type="ECO:0000256" key="2">
    <source>
        <dbReference type="ARBA" id="ARBA00022723"/>
    </source>
</evidence>
<evidence type="ECO:0000259" key="7">
    <source>
        <dbReference type="PROSITE" id="PS51007"/>
    </source>
</evidence>
<feature type="transmembrane region" description="Helical" evidence="6">
    <location>
        <begin position="716"/>
        <end position="732"/>
    </location>
</feature>
<keyword evidence="1 4" id="KW-0349">Heme</keyword>